<dbReference type="AlphaFoldDB" id="A0A917FDN2"/>
<feature type="transmembrane region" description="Helical" evidence="1">
    <location>
        <begin position="20"/>
        <end position="44"/>
    </location>
</feature>
<name>A0A917FDN2_9BACL</name>
<evidence type="ECO:0000313" key="3">
    <source>
        <dbReference type="Proteomes" id="UP000637643"/>
    </source>
</evidence>
<sequence>MWSPPDNGGTPVNRGWNVAHIEWGNCLVASAGVWWVVFGIRYLVSLTLVTRFSN</sequence>
<keyword evidence="1" id="KW-0472">Membrane</keyword>
<protein>
    <submittedName>
        <fullName evidence="2">Uncharacterized protein</fullName>
    </submittedName>
</protein>
<gene>
    <name evidence="2" type="ORF">GCM10010912_11320</name>
</gene>
<evidence type="ECO:0000313" key="2">
    <source>
        <dbReference type="EMBL" id="GGF68074.1"/>
    </source>
</evidence>
<proteinExistence type="predicted"/>
<dbReference type="EMBL" id="BMKR01000004">
    <property type="protein sequence ID" value="GGF68074.1"/>
    <property type="molecule type" value="Genomic_DNA"/>
</dbReference>
<dbReference type="Proteomes" id="UP000637643">
    <property type="component" value="Unassembled WGS sequence"/>
</dbReference>
<reference evidence="2" key="1">
    <citation type="journal article" date="2014" name="Int. J. Syst. Evol. Microbiol.">
        <title>Complete genome sequence of Corynebacterium casei LMG S-19264T (=DSM 44701T), isolated from a smear-ripened cheese.</title>
        <authorList>
            <consortium name="US DOE Joint Genome Institute (JGI-PGF)"/>
            <person name="Walter F."/>
            <person name="Albersmeier A."/>
            <person name="Kalinowski J."/>
            <person name="Ruckert C."/>
        </authorList>
    </citation>
    <scope>NUCLEOTIDE SEQUENCE</scope>
    <source>
        <strain evidence="2">CGMCC 1.16134</strain>
    </source>
</reference>
<comment type="caution">
    <text evidence="2">The sequence shown here is derived from an EMBL/GenBank/DDBJ whole genome shotgun (WGS) entry which is preliminary data.</text>
</comment>
<accession>A0A917FDN2</accession>
<keyword evidence="1" id="KW-0812">Transmembrane</keyword>
<organism evidence="2 3">
    <name type="scientific">Paenibacillus albidus</name>
    <dbReference type="NCBI Taxonomy" id="2041023"/>
    <lineage>
        <taxon>Bacteria</taxon>
        <taxon>Bacillati</taxon>
        <taxon>Bacillota</taxon>
        <taxon>Bacilli</taxon>
        <taxon>Bacillales</taxon>
        <taxon>Paenibacillaceae</taxon>
        <taxon>Paenibacillus</taxon>
    </lineage>
</organism>
<keyword evidence="1" id="KW-1133">Transmembrane helix</keyword>
<keyword evidence="3" id="KW-1185">Reference proteome</keyword>
<reference evidence="2" key="2">
    <citation type="submission" date="2020-09" db="EMBL/GenBank/DDBJ databases">
        <authorList>
            <person name="Sun Q."/>
            <person name="Zhou Y."/>
        </authorList>
    </citation>
    <scope>NUCLEOTIDE SEQUENCE</scope>
    <source>
        <strain evidence="2">CGMCC 1.16134</strain>
    </source>
</reference>
<evidence type="ECO:0000256" key="1">
    <source>
        <dbReference type="SAM" id="Phobius"/>
    </source>
</evidence>